<reference evidence="4" key="2">
    <citation type="journal article" date="2018" name="Food Control">
        <title>Characterization of Lactococcus lactis isolates from herbs, fruits and vegetables for use as biopreservatives against Listeria monocytogenes in cheese.</title>
        <authorList>
            <person name="Ho V."/>
            <person name="Lo R."/>
            <person name="Bansal N."/>
            <person name="Turner M.S."/>
        </authorList>
    </citation>
    <scope>NUCLEOTIDE SEQUENCE</scope>
    <source>
        <strain evidence="4">537</strain>
    </source>
</reference>
<dbReference type="EMBL" id="MTJS01000002">
    <property type="protein sequence ID" value="PFG89893.1"/>
    <property type="molecule type" value="Genomic_DNA"/>
</dbReference>
<feature type="transmembrane region" description="Helical" evidence="2">
    <location>
        <begin position="29"/>
        <end position="51"/>
    </location>
</feature>
<evidence type="ECO:0000259" key="3">
    <source>
        <dbReference type="Pfam" id="PF11611"/>
    </source>
</evidence>
<name>A0AAP8E313_9LACT</name>
<dbReference type="Pfam" id="PF11611">
    <property type="entry name" value="DUF4352"/>
    <property type="match status" value="1"/>
</dbReference>
<comment type="caution">
    <text evidence="4">The sequence shown here is derived from an EMBL/GenBank/DDBJ whole genome shotgun (WGS) entry which is preliminary data.</text>
</comment>
<organism evidence="4 5">
    <name type="scientific">Lactococcus lactis</name>
    <dbReference type="NCBI Taxonomy" id="1358"/>
    <lineage>
        <taxon>Bacteria</taxon>
        <taxon>Bacillati</taxon>
        <taxon>Bacillota</taxon>
        <taxon>Bacilli</taxon>
        <taxon>Lactobacillales</taxon>
        <taxon>Streptococcaceae</taxon>
        <taxon>Lactococcus</taxon>
    </lineage>
</organism>
<sequence>MDSKGYNEIEKSGGPLMKETQNRPFYRLLWFWISMASIFIAIVCLAVAAAFTSKNGVTNKKIASMSKSYSEESSFNKKFNEYMMSNVPNYDSYVDGYLGYGSSQSTIESSTASSTDFTEKFGSSQSFSNDDTDIEVNVLSASIDSSVTLSSEAESGSKPLVVTVSIKNTGKKAFSFNTHDFTAYDSEGSVLNLDLNTYDNDMPDSVNIGQVVQAKLYFDAKNDGPFSVTFADGTWK</sequence>
<dbReference type="Proteomes" id="UP000225275">
    <property type="component" value="Unassembled WGS sequence"/>
</dbReference>
<keyword evidence="2" id="KW-0472">Membrane</keyword>
<dbReference type="AlphaFoldDB" id="A0AAP8E313"/>
<evidence type="ECO:0000313" key="4">
    <source>
        <dbReference type="EMBL" id="PFG89893.1"/>
    </source>
</evidence>
<evidence type="ECO:0000256" key="1">
    <source>
        <dbReference type="ARBA" id="ARBA00022729"/>
    </source>
</evidence>
<keyword evidence="1" id="KW-0732">Signal</keyword>
<reference evidence="4" key="1">
    <citation type="submission" date="2017-01" db="EMBL/GenBank/DDBJ databases">
        <authorList>
            <person name="Lo R."/>
        </authorList>
    </citation>
    <scope>NUCLEOTIDE SEQUENCE</scope>
    <source>
        <strain evidence="4">537</strain>
    </source>
</reference>
<evidence type="ECO:0000313" key="5">
    <source>
        <dbReference type="Proteomes" id="UP000225275"/>
    </source>
</evidence>
<protein>
    <recommendedName>
        <fullName evidence="3">DUF4352 domain-containing protein</fullName>
    </recommendedName>
</protein>
<proteinExistence type="predicted"/>
<dbReference type="Gene3D" id="2.60.40.1240">
    <property type="match status" value="1"/>
</dbReference>
<evidence type="ECO:0000256" key="2">
    <source>
        <dbReference type="SAM" id="Phobius"/>
    </source>
</evidence>
<dbReference type="InterPro" id="IPR029051">
    <property type="entry name" value="DUF4352"/>
</dbReference>
<dbReference type="InterPro" id="IPR029050">
    <property type="entry name" value="Immunoprotect_excell_Ig-like"/>
</dbReference>
<feature type="domain" description="DUF4352" evidence="3">
    <location>
        <begin position="131"/>
        <end position="233"/>
    </location>
</feature>
<accession>A0AAP8E313</accession>
<keyword evidence="2" id="KW-1133">Transmembrane helix</keyword>
<keyword evidence="2" id="KW-0812">Transmembrane</keyword>
<gene>
    <name evidence="4" type="ORF">BW154_03010</name>
</gene>